<keyword evidence="8" id="KW-1185">Reference proteome</keyword>
<keyword evidence="2" id="KW-0479">Metal-binding</keyword>
<reference evidence="7 8" key="1">
    <citation type="submission" date="2019-02" db="EMBL/GenBank/DDBJ databases">
        <title>Genome sequencing of the rare red list fungi Antrodiella citrinella (Flaviporus citrinellus).</title>
        <authorList>
            <person name="Buettner E."/>
            <person name="Kellner H."/>
        </authorList>
    </citation>
    <scope>NUCLEOTIDE SEQUENCE [LARGE SCALE GENOMIC DNA]</scope>
    <source>
        <strain evidence="7 8">DSM 108506</strain>
    </source>
</reference>
<dbReference type="GO" id="GO:0046872">
    <property type="term" value="F:metal ion binding"/>
    <property type="evidence" value="ECO:0007669"/>
    <property type="project" value="UniProtKB-KW"/>
</dbReference>
<keyword evidence="3" id="KW-0805">Transcription regulation</keyword>
<feature type="region of interest" description="Disordered" evidence="6">
    <location>
        <begin position="17"/>
        <end position="59"/>
    </location>
</feature>
<evidence type="ECO:0000256" key="2">
    <source>
        <dbReference type="ARBA" id="ARBA00022723"/>
    </source>
</evidence>
<keyword evidence="5" id="KW-0539">Nucleus</keyword>
<dbReference type="GO" id="GO:0000981">
    <property type="term" value="F:DNA-binding transcription factor activity, RNA polymerase II-specific"/>
    <property type="evidence" value="ECO:0007669"/>
    <property type="project" value="InterPro"/>
</dbReference>
<sequence>MLEENIALLESRIRELENQDTTAPSVRLHTVTQGASSRRTPPVSPSEESGSNDTIMPDAADTSDTIMLQSVAAPPERNAQQEELSELIDAFLPHATQLGFFLHITRFINAYHARNGQLMTAICTLLTAASLWGSHFSSDPALRSREDQLLTDATQHLTDSLFVSDISLRDHTILYIIQAEVLLAQYFFFNGRNLEGRYHLSAAGALVLSCRLNLVRSDRHNLSTLNTVGLTEPEDEVQEAIPAESVWHGAEIDTPWPLSMEAYNEGGLDAVAKSHNTVQRFLGDGRIVSDPNVATLALRAQASALYARAAWLSSQHTDQVERQEALHADILAFDECITRFITALTPPSQFDPEVIASGSGSGSVDVPHTHPDLVLIRTLARVALIRLHSCLKNQDQRSRDACVAAADGAAAVVRDLDLPNLRFVDPLMAILLTTVAQVYIDEITSIQARVFLASGEPQADTTFASYSDVYLTTLATSVQRMIATLNVLGVRCPLMVAKAAEVQQALSNVL</sequence>
<dbReference type="GO" id="GO:0005634">
    <property type="term" value="C:nucleus"/>
    <property type="evidence" value="ECO:0007669"/>
    <property type="project" value="UniProtKB-SubCell"/>
</dbReference>
<evidence type="ECO:0000313" key="8">
    <source>
        <dbReference type="Proteomes" id="UP000308730"/>
    </source>
</evidence>
<protein>
    <recommendedName>
        <fullName evidence="9">Transcription factor domain-containing protein</fullName>
    </recommendedName>
</protein>
<dbReference type="Proteomes" id="UP000308730">
    <property type="component" value="Unassembled WGS sequence"/>
</dbReference>
<evidence type="ECO:0000256" key="6">
    <source>
        <dbReference type="SAM" id="MobiDB-lite"/>
    </source>
</evidence>
<evidence type="ECO:0000256" key="3">
    <source>
        <dbReference type="ARBA" id="ARBA00023015"/>
    </source>
</evidence>
<dbReference type="EMBL" id="SGPM01000409">
    <property type="protein sequence ID" value="THH22536.1"/>
    <property type="molecule type" value="Genomic_DNA"/>
</dbReference>
<evidence type="ECO:0000256" key="5">
    <source>
        <dbReference type="ARBA" id="ARBA00023242"/>
    </source>
</evidence>
<dbReference type="PANTHER" id="PTHR47338:SF29">
    <property type="entry name" value="ZN(2)-C6 FUNGAL-TYPE DOMAIN-CONTAINING PROTEIN"/>
    <property type="match status" value="1"/>
</dbReference>
<accession>A0A4S4MAR0</accession>
<evidence type="ECO:0000313" key="7">
    <source>
        <dbReference type="EMBL" id="THH22536.1"/>
    </source>
</evidence>
<evidence type="ECO:0000256" key="1">
    <source>
        <dbReference type="ARBA" id="ARBA00004123"/>
    </source>
</evidence>
<keyword evidence="4" id="KW-0804">Transcription</keyword>
<dbReference type="InterPro" id="IPR050815">
    <property type="entry name" value="TF_fung"/>
</dbReference>
<dbReference type="AlphaFoldDB" id="A0A4S4MAR0"/>
<proteinExistence type="predicted"/>
<gene>
    <name evidence="7" type="ORF">EUX98_g8163</name>
</gene>
<feature type="compositionally biased region" description="Polar residues" evidence="6">
    <location>
        <begin position="19"/>
        <end position="39"/>
    </location>
</feature>
<comment type="subcellular location">
    <subcellularLocation>
        <location evidence="1">Nucleus</location>
    </subcellularLocation>
</comment>
<comment type="caution">
    <text evidence="7">The sequence shown here is derived from an EMBL/GenBank/DDBJ whole genome shotgun (WGS) entry which is preliminary data.</text>
</comment>
<evidence type="ECO:0008006" key="9">
    <source>
        <dbReference type="Google" id="ProtNLM"/>
    </source>
</evidence>
<dbReference type="OrthoDB" id="2309723at2759"/>
<dbReference type="CDD" id="cd12148">
    <property type="entry name" value="fungal_TF_MHR"/>
    <property type="match status" value="1"/>
</dbReference>
<evidence type="ECO:0000256" key="4">
    <source>
        <dbReference type="ARBA" id="ARBA00023163"/>
    </source>
</evidence>
<name>A0A4S4MAR0_9APHY</name>
<organism evidence="7 8">
    <name type="scientific">Antrodiella citrinella</name>
    <dbReference type="NCBI Taxonomy" id="2447956"/>
    <lineage>
        <taxon>Eukaryota</taxon>
        <taxon>Fungi</taxon>
        <taxon>Dikarya</taxon>
        <taxon>Basidiomycota</taxon>
        <taxon>Agaricomycotina</taxon>
        <taxon>Agaricomycetes</taxon>
        <taxon>Polyporales</taxon>
        <taxon>Steccherinaceae</taxon>
        <taxon>Antrodiella</taxon>
    </lineage>
</organism>
<dbReference type="PANTHER" id="PTHR47338">
    <property type="entry name" value="ZN(II)2CYS6 TRANSCRIPTION FACTOR (EUROFUNG)-RELATED"/>
    <property type="match status" value="1"/>
</dbReference>